<name>A0A2B8BGL4_9PROT</name>
<keyword evidence="7" id="KW-1185">Reference proteome</keyword>
<keyword evidence="3" id="KW-0804">Transcription</keyword>
<evidence type="ECO:0000256" key="4">
    <source>
        <dbReference type="SAM" id="MobiDB-lite"/>
    </source>
</evidence>
<dbReference type="GO" id="GO:0006950">
    <property type="term" value="P:response to stress"/>
    <property type="evidence" value="ECO:0007669"/>
    <property type="project" value="TreeGrafter"/>
</dbReference>
<dbReference type="PANTHER" id="PTHR33164">
    <property type="entry name" value="TRANSCRIPTIONAL REGULATOR, MARR FAMILY"/>
    <property type="match status" value="1"/>
</dbReference>
<keyword evidence="1" id="KW-0805">Transcription regulation</keyword>
<evidence type="ECO:0000256" key="1">
    <source>
        <dbReference type="ARBA" id="ARBA00023015"/>
    </source>
</evidence>
<organism evidence="6 7">
    <name type="scientific">Azospirillum palustre</name>
    <dbReference type="NCBI Taxonomy" id="2044885"/>
    <lineage>
        <taxon>Bacteria</taxon>
        <taxon>Pseudomonadati</taxon>
        <taxon>Pseudomonadota</taxon>
        <taxon>Alphaproteobacteria</taxon>
        <taxon>Rhodospirillales</taxon>
        <taxon>Azospirillaceae</taxon>
        <taxon>Azospirillum</taxon>
    </lineage>
</organism>
<evidence type="ECO:0000313" key="6">
    <source>
        <dbReference type="EMBL" id="PGH56683.1"/>
    </source>
</evidence>
<dbReference type="GO" id="GO:0003677">
    <property type="term" value="F:DNA binding"/>
    <property type="evidence" value="ECO:0007669"/>
    <property type="project" value="UniProtKB-KW"/>
</dbReference>
<evidence type="ECO:0000259" key="5">
    <source>
        <dbReference type="PROSITE" id="PS50995"/>
    </source>
</evidence>
<dbReference type="EMBL" id="PDKW01000041">
    <property type="protein sequence ID" value="PGH56683.1"/>
    <property type="molecule type" value="Genomic_DNA"/>
</dbReference>
<dbReference type="GO" id="GO:0003700">
    <property type="term" value="F:DNA-binding transcription factor activity"/>
    <property type="evidence" value="ECO:0007669"/>
    <property type="project" value="InterPro"/>
</dbReference>
<keyword evidence="2" id="KW-0238">DNA-binding</keyword>
<dbReference type="Pfam" id="PF12802">
    <property type="entry name" value="MarR_2"/>
    <property type="match status" value="1"/>
</dbReference>
<proteinExistence type="predicted"/>
<dbReference type="InterPro" id="IPR000835">
    <property type="entry name" value="HTH_MarR-typ"/>
</dbReference>
<evidence type="ECO:0000313" key="7">
    <source>
        <dbReference type="Proteomes" id="UP000225379"/>
    </source>
</evidence>
<dbReference type="InterPro" id="IPR023187">
    <property type="entry name" value="Tscrpt_reg_MarR-type_CS"/>
</dbReference>
<dbReference type="CDD" id="cd00090">
    <property type="entry name" value="HTH_ARSR"/>
    <property type="match status" value="1"/>
</dbReference>
<dbReference type="InterPro" id="IPR036390">
    <property type="entry name" value="WH_DNA-bd_sf"/>
</dbReference>
<evidence type="ECO:0000256" key="3">
    <source>
        <dbReference type="ARBA" id="ARBA00023163"/>
    </source>
</evidence>
<dbReference type="Gene3D" id="1.10.10.10">
    <property type="entry name" value="Winged helix-like DNA-binding domain superfamily/Winged helix DNA-binding domain"/>
    <property type="match status" value="1"/>
</dbReference>
<feature type="domain" description="HTH marR-type" evidence="5">
    <location>
        <begin position="49"/>
        <end position="184"/>
    </location>
</feature>
<dbReference type="SUPFAM" id="SSF46785">
    <property type="entry name" value="Winged helix' DNA-binding domain"/>
    <property type="match status" value="1"/>
</dbReference>
<dbReference type="InterPro" id="IPR036388">
    <property type="entry name" value="WH-like_DNA-bd_sf"/>
</dbReference>
<dbReference type="PROSITE" id="PS50995">
    <property type="entry name" value="HTH_MARR_2"/>
    <property type="match status" value="1"/>
</dbReference>
<dbReference type="OrthoDB" id="9793286at2"/>
<comment type="caution">
    <text evidence="6">The sequence shown here is derived from an EMBL/GenBank/DDBJ whole genome shotgun (WGS) entry which is preliminary data.</text>
</comment>
<evidence type="ECO:0000256" key="2">
    <source>
        <dbReference type="ARBA" id="ARBA00023125"/>
    </source>
</evidence>
<reference evidence="7" key="1">
    <citation type="submission" date="2017-10" db="EMBL/GenBank/DDBJ databases">
        <authorList>
            <person name="Kravchenko I.K."/>
            <person name="Grouzdev D.S."/>
        </authorList>
    </citation>
    <scope>NUCLEOTIDE SEQUENCE [LARGE SCALE GENOMIC DNA]</scope>
    <source>
        <strain evidence="7">B2</strain>
    </source>
</reference>
<protein>
    <submittedName>
        <fullName evidence="6">MarR family transcriptional regulator</fullName>
    </submittedName>
</protein>
<dbReference type="InterPro" id="IPR011991">
    <property type="entry name" value="ArsR-like_HTH"/>
</dbReference>
<accession>A0A2B8BGL4</accession>
<gene>
    <name evidence="6" type="ORF">CRT60_17395</name>
</gene>
<feature type="region of interest" description="Disordered" evidence="4">
    <location>
        <begin position="1"/>
        <end position="44"/>
    </location>
</feature>
<dbReference type="PROSITE" id="PS01117">
    <property type="entry name" value="HTH_MARR_1"/>
    <property type="match status" value="1"/>
</dbReference>
<dbReference type="PANTHER" id="PTHR33164:SF102">
    <property type="entry name" value="TRANSCRIPTIONAL REGULATORY PROTEIN"/>
    <property type="match status" value="1"/>
</dbReference>
<sequence length="198" mass="22466">MDAMSNLNWDDDDAPEPGTGEPGADDRGADRSGDRAGGKPGEDLDLADFHGMARLIERMHRRYLDVVRVGLSKQGVEDIGPVQALMVMLIGEDELSVRDLMERGYYLGSNASYSLKILVDAGYINRAANQRDRRTARLQLTDKGRELWEGLRRMEQAQAEALVRNETEVRDLKASYRTLRRLDRLWGDMVRYSCLDFD</sequence>
<dbReference type="Proteomes" id="UP000225379">
    <property type="component" value="Unassembled WGS sequence"/>
</dbReference>
<feature type="compositionally biased region" description="Basic and acidic residues" evidence="4">
    <location>
        <begin position="24"/>
        <end position="42"/>
    </location>
</feature>
<dbReference type="AlphaFoldDB" id="A0A2B8BGL4"/>
<dbReference type="SMART" id="SM00347">
    <property type="entry name" value="HTH_MARR"/>
    <property type="match status" value="1"/>
</dbReference>
<dbReference type="InterPro" id="IPR039422">
    <property type="entry name" value="MarR/SlyA-like"/>
</dbReference>